<proteinExistence type="predicted"/>
<evidence type="ECO:0000313" key="3">
    <source>
        <dbReference type="Proteomes" id="UP000481861"/>
    </source>
</evidence>
<dbReference type="Proteomes" id="UP000481861">
    <property type="component" value="Unassembled WGS sequence"/>
</dbReference>
<name>A0A7C8M1B1_9PLEO</name>
<sequence>MQSSVRSPPYLISLLCLYPPLVRPMQNMHACNYCSTPTLFLFTFTFLLVYGLCVVIVFEYTLLYVCTYLKIVSCCYVFAPNRIVLYWICSIVLCPV</sequence>
<protein>
    <submittedName>
        <fullName evidence="2">Uncharacterized protein</fullName>
    </submittedName>
</protein>
<dbReference type="AlphaFoldDB" id="A0A7C8M1B1"/>
<reference evidence="2 3" key="1">
    <citation type="submission" date="2020-01" db="EMBL/GenBank/DDBJ databases">
        <authorList>
            <consortium name="DOE Joint Genome Institute"/>
            <person name="Haridas S."/>
            <person name="Albert R."/>
            <person name="Binder M."/>
            <person name="Bloem J."/>
            <person name="Labutti K."/>
            <person name="Salamov A."/>
            <person name="Andreopoulos B."/>
            <person name="Baker S.E."/>
            <person name="Barry K."/>
            <person name="Bills G."/>
            <person name="Bluhm B.H."/>
            <person name="Cannon C."/>
            <person name="Castanera R."/>
            <person name="Culley D.E."/>
            <person name="Daum C."/>
            <person name="Ezra D."/>
            <person name="Gonzalez J.B."/>
            <person name="Henrissat B."/>
            <person name="Kuo A."/>
            <person name="Liang C."/>
            <person name="Lipzen A."/>
            <person name="Lutzoni F."/>
            <person name="Magnuson J."/>
            <person name="Mondo S."/>
            <person name="Nolan M."/>
            <person name="Ohm R."/>
            <person name="Pangilinan J."/>
            <person name="Park H.-J.H."/>
            <person name="Ramirez L."/>
            <person name="Alfaro M."/>
            <person name="Sun H."/>
            <person name="Tritt A."/>
            <person name="Yoshinaga Y."/>
            <person name="Zwiers L.-H.L."/>
            <person name="Turgeon B.G."/>
            <person name="Goodwin S.B."/>
            <person name="Spatafora J.W."/>
            <person name="Crous P.W."/>
            <person name="Grigoriev I.V."/>
        </authorList>
    </citation>
    <scope>NUCLEOTIDE SEQUENCE [LARGE SCALE GENOMIC DNA]</scope>
    <source>
        <strain evidence="2 3">CBS 611.86</strain>
    </source>
</reference>
<dbReference type="EMBL" id="JAADJZ010000025">
    <property type="protein sequence ID" value="KAF2866920.1"/>
    <property type="molecule type" value="Genomic_DNA"/>
</dbReference>
<comment type="caution">
    <text evidence="2">The sequence shown here is derived from an EMBL/GenBank/DDBJ whole genome shotgun (WGS) entry which is preliminary data.</text>
</comment>
<organism evidence="2 3">
    <name type="scientific">Massariosphaeria phaeospora</name>
    <dbReference type="NCBI Taxonomy" id="100035"/>
    <lineage>
        <taxon>Eukaryota</taxon>
        <taxon>Fungi</taxon>
        <taxon>Dikarya</taxon>
        <taxon>Ascomycota</taxon>
        <taxon>Pezizomycotina</taxon>
        <taxon>Dothideomycetes</taxon>
        <taxon>Pleosporomycetidae</taxon>
        <taxon>Pleosporales</taxon>
        <taxon>Pleosporales incertae sedis</taxon>
        <taxon>Massariosphaeria</taxon>
    </lineage>
</organism>
<feature type="transmembrane region" description="Helical" evidence="1">
    <location>
        <begin position="40"/>
        <end position="63"/>
    </location>
</feature>
<keyword evidence="1" id="KW-1133">Transmembrane helix</keyword>
<keyword evidence="1" id="KW-0472">Membrane</keyword>
<accession>A0A7C8M1B1</accession>
<gene>
    <name evidence="2" type="ORF">BDV95DRAFT_583198</name>
</gene>
<keyword evidence="3" id="KW-1185">Reference proteome</keyword>
<evidence type="ECO:0000313" key="2">
    <source>
        <dbReference type="EMBL" id="KAF2866920.1"/>
    </source>
</evidence>
<keyword evidence="1" id="KW-0812">Transmembrane</keyword>
<evidence type="ECO:0000256" key="1">
    <source>
        <dbReference type="SAM" id="Phobius"/>
    </source>
</evidence>